<dbReference type="EMBL" id="GBXM01071839">
    <property type="protein sequence ID" value="JAH36738.1"/>
    <property type="molecule type" value="Transcribed_RNA"/>
</dbReference>
<reference evidence="1" key="1">
    <citation type="submission" date="2014-11" db="EMBL/GenBank/DDBJ databases">
        <authorList>
            <person name="Amaro Gonzalez C."/>
        </authorList>
    </citation>
    <scope>NUCLEOTIDE SEQUENCE</scope>
</reference>
<dbReference type="EMBL" id="GBXM01081470">
    <property type="protein sequence ID" value="JAH27107.1"/>
    <property type="molecule type" value="Transcribed_RNA"/>
</dbReference>
<name>A0A0E9RE65_ANGAN</name>
<dbReference type="EMBL" id="GBXM01072534">
    <property type="protein sequence ID" value="JAH36043.1"/>
    <property type="molecule type" value="Transcribed_RNA"/>
</dbReference>
<protein>
    <submittedName>
        <fullName evidence="1">Uncharacterized protein</fullName>
    </submittedName>
</protein>
<proteinExistence type="predicted"/>
<reference evidence="1" key="2">
    <citation type="journal article" date="2015" name="Fish Shellfish Immunol.">
        <title>Early steps in the European eel (Anguilla anguilla)-Vibrio vulnificus interaction in the gills: Role of the RtxA13 toxin.</title>
        <authorList>
            <person name="Callol A."/>
            <person name="Pajuelo D."/>
            <person name="Ebbesson L."/>
            <person name="Teles M."/>
            <person name="MacKenzie S."/>
            <person name="Amaro C."/>
        </authorList>
    </citation>
    <scope>NUCLEOTIDE SEQUENCE</scope>
</reference>
<sequence length="14" mass="1690">MRFSETCRTEEVCV</sequence>
<evidence type="ECO:0000313" key="1">
    <source>
        <dbReference type="EMBL" id="JAH27107.1"/>
    </source>
</evidence>
<organism evidence="1">
    <name type="scientific">Anguilla anguilla</name>
    <name type="common">European freshwater eel</name>
    <name type="synonym">Muraena anguilla</name>
    <dbReference type="NCBI Taxonomy" id="7936"/>
    <lineage>
        <taxon>Eukaryota</taxon>
        <taxon>Metazoa</taxon>
        <taxon>Chordata</taxon>
        <taxon>Craniata</taxon>
        <taxon>Vertebrata</taxon>
        <taxon>Euteleostomi</taxon>
        <taxon>Actinopterygii</taxon>
        <taxon>Neopterygii</taxon>
        <taxon>Teleostei</taxon>
        <taxon>Anguilliformes</taxon>
        <taxon>Anguillidae</taxon>
        <taxon>Anguilla</taxon>
    </lineage>
</organism>
<accession>A0A0E9RE65</accession>